<evidence type="ECO:0000259" key="4">
    <source>
        <dbReference type="Pfam" id="PF25973"/>
    </source>
</evidence>
<keyword evidence="7" id="KW-1185">Reference proteome</keyword>
<feature type="domain" description="YknX-like C-terminal permuted SH3-like" evidence="5">
    <location>
        <begin position="302"/>
        <end position="365"/>
    </location>
</feature>
<gene>
    <name evidence="6" type="ORF">HWI92_05230</name>
</gene>
<sequence length="375" mass="40549">MKRIQIIAAPLLAASLGLAFQGCGSSQANEEARKAAPKTEALATETITLQKQQLTSSLNIPGELIAFQQVDLYAKVSSFVKKLHADVGSEVQQGQILATMEAPELNAQVTASESRLQAQEALYQASNANYERLLETSKTPGTVSQNDLDVALAKQKSDLAQLEALKSARREITDTRNYLEIRAPFSGVITARNVSNGAYVGPSGKGSEFPLFTLVEQRKLRLVVSVPEAYTSYLKNNSEVKFTVKSLPDQTFAAKVTRLAGALDTRLRSQRTEMDVFNNNRKLLPGMIAEVAIPLNSGTKAFAVPQSAVLNSTQGTYVIKVVENKAVWAPVKVGSSDAEKTEIFGDIREGDVIVKTANEEIRNASAISHVKPADI</sequence>
<keyword evidence="2" id="KW-0732">Signal</keyword>
<evidence type="ECO:0000256" key="1">
    <source>
        <dbReference type="ARBA" id="ARBA00009477"/>
    </source>
</evidence>
<reference evidence="6 7" key="1">
    <citation type="submission" date="2020-06" db="EMBL/GenBank/DDBJ databases">
        <title>Dyadobacter sandarakinus sp. nov., isolated from the soil of the Arctic Yellow River Station.</title>
        <authorList>
            <person name="Zhang Y."/>
            <person name="Peng F."/>
        </authorList>
    </citation>
    <scope>NUCLEOTIDE SEQUENCE [LARGE SCALE GENOMIC DNA]</scope>
    <source>
        <strain evidence="6 7">Q3-56</strain>
    </source>
</reference>
<dbReference type="Proteomes" id="UP000612680">
    <property type="component" value="Chromosome"/>
</dbReference>
<dbReference type="NCBIfam" id="TIGR01730">
    <property type="entry name" value="RND_mfp"/>
    <property type="match status" value="1"/>
</dbReference>
<dbReference type="InterPro" id="IPR058647">
    <property type="entry name" value="BSH_CzcB-like"/>
</dbReference>
<dbReference type="PANTHER" id="PTHR30469">
    <property type="entry name" value="MULTIDRUG RESISTANCE PROTEIN MDTA"/>
    <property type="match status" value="1"/>
</dbReference>
<evidence type="ECO:0000259" key="5">
    <source>
        <dbReference type="Pfam" id="PF25989"/>
    </source>
</evidence>
<proteinExistence type="inferred from homology"/>
<dbReference type="Gene3D" id="1.10.287.470">
    <property type="entry name" value="Helix hairpin bin"/>
    <property type="match status" value="1"/>
</dbReference>
<feature type="domain" description="CusB-like beta-barrel" evidence="3">
    <location>
        <begin position="222"/>
        <end position="293"/>
    </location>
</feature>
<dbReference type="EMBL" id="CP056775">
    <property type="protein sequence ID" value="QRR00350.1"/>
    <property type="molecule type" value="Genomic_DNA"/>
</dbReference>
<dbReference type="RefSeq" id="WP_204661320.1">
    <property type="nucleotide sequence ID" value="NZ_CP056775.1"/>
</dbReference>
<dbReference type="InterPro" id="IPR058637">
    <property type="entry name" value="YknX-like_C"/>
</dbReference>
<evidence type="ECO:0000256" key="2">
    <source>
        <dbReference type="SAM" id="SignalP"/>
    </source>
</evidence>
<evidence type="ECO:0000259" key="3">
    <source>
        <dbReference type="Pfam" id="PF25954"/>
    </source>
</evidence>
<evidence type="ECO:0000313" key="6">
    <source>
        <dbReference type="EMBL" id="QRR00350.1"/>
    </source>
</evidence>
<dbReference type="Gene3D" id="2.40.420.20">
    <property type="match status" value="1"/>
</dbReference>
<dbReference type="Gene3D" id="2.40.30.170">
    <property type="match status" value="1"/>
</dbReference>
<feature type="chain" id="PRO_5047191688" evidence="2">
    <location>
        <begin position="29"/>
        <end position="375"/>
    </location>
</feature>
<organism evidence="6 7">
    <name type="scientific">Dyadobacter sandarakinus</name>
    <dbReference type="NCBI Taxonomy" id="2747268"/>
    <lineage>
        <taxon>Bacteria</taxon>
        <taxon>Pseudomonadati</taxon>
        <taxon>Bacteroidota</taxon>
        <taxon>Cytophagia</taxon>
        <taxon>Cytophagales</taxon>
        <taxon>Spirosomataceae</taxon>
        <taxon>Dyadobacter</taxon>
    </lineage>
</organism>
<protein>
    <submittedName>
        <fullName evidence="6">Efflux RND transporter periplasmic adaptor subunit</fullName>
    </submittedName>
</protein>
<dbReference type="SUPFAM" id="SSF111369">
    <property type="entry name" value="HlyD-like secretion proteins"/>
    <property type="match status" value="1"/>
</dbReference>
<dbReference type="Pfam" id="PF25973">
    <property type="entry name" value="BSH_CzcB"/>
    <property type="match status" value="1"/>
</dbReference>
<dbReference type="Pfam" id="PF25989">
    <property type="entry name" value="YknX_C"/>
    <property type="match status" value="1"/>
</dbReference>
<dbReference type="PANTHER" id="PTHR30469:SF37">
    <property type="entry name" value="RAGD PROTEIN"/>
    <property type="match status" value="1"/>
</dbReference>
<comment type="similarity">
    <text evidence="1">Belongs to the membrane fusion protein (MFP) (TC 8.A.1) family.</text>
</comment>
<feature type="domain" description="CzcB-like barrel-sandwich hybrid" evidence="4">
    <location>
        <begin position="70"/>
        <end position="201"/>
    </location>
</feature>
<dbReference type="Pfam" id="PF25954">
    <property type="entry name" value="Beta-barrel_RND_2"/>
    <property type="match status" value="1"/>
</dbReference>
<accession>A0ABX7I320</accession>
<evidence type="ECO:0000313" key="7">
    <source>
        <dbReference type="Proteomes" id="UP000612680"/>
    </source>
</evidence>
<dbReference type="InterPro" id="IPR058792">
    <property type="entry name" value="Beta-barrel_RND_2"/>
</dbReference>
<dbReference type="InterPro" id="IPR006143">
    <property type="entry name" value="RND_pump_MFP"/>
</dbReference>
<dbReference type="Gene3D" id="2.40.50.100">
    <property type="match status" value="1"/>
</dbReference>
<feature type="signal peptide" evidence="2">
    <location>
        <begin position="1"/>
        <end position="28"/>
    </location>
</feature>
<dbReference type="PROSITE" id="PS51257">
    <property type="entry name" value="PROKAR_LIPOPROTEIN"/>
    <property type="match status" value="1"/>
</dbReference>
<name>A0ABX7I320_9BACT</name>